<dbReference type="RefSeq" id="WP_209812102.1">
    <property type="nucleotide sequence ID" value="NZ_JAGGKT010000016.1"/>
</dbReference>
<comment type="caution">
    <text evidence="1">The sequence shown here is derived from an EMBL/GenBank/DDBJ whole genome shotgun (WGS) entry which is preliminary data.</text>
</comment>
<evidence type="ECO:0000313" key="1">
    <source>
        <dbReference type="EMBL" id="MBP1934098.1"/>
    </source>
</evidence>
<gene>
    <name evidence="1" type="ORF">J2Z37_004115</name>
</gene>
<organism evidence="1 2">
    <name type="scientific">Ammoniphilus resinae</name>
    <dbReference type="NCBI Taxonomy" id="861532"/>
    <lineage>
        <taxon>Bacteria</taxon>
        <taxon>Bacillati</taxon>
        <taxon>Bacillota</taxon>
        <taxon>Bacilli</taxon>
        <taxon>Bacillales</taxon>
        <taxon>Paenibacillaceae</taxon>
        <taxon>Aneurinibacillus group</taxon>
        <taxon>Ammoniphilus</taxon>
    </lineage>
</organism>
<accession>A0ABS4GV01</accession>
<proteinExistence type="predicted"/>
<name>A0ABS4GV01_9BACL</name>
<keyword evidence="2" id="KW-1185">Reference proteome</keyword>
<sequence>MPLANKNENAEKERKEVNTMPQQWEPLLEHPLFDVIIQEIRKFPFINHISIHASFNNIAYQGDTSTKSFIQQFKNAFDDDVNKMTEFFHRYIKEEIDSAPKIAVETEPISSEICQSILTLSFPFFIKSLKG</sequence>
<dbReference type="EMBL" id="JAGGKT010000016">
    <property type="protein sequence ID" value="MBP1934098.1"/>
    <property type="molecule type" value="Genomic_DNA"/>
</dbReference>
<protein>
    <submittedName>
        <fullName evidence="1">Uncharacterized protein</fullName>
    </submittedName>
</protein>
<dbReference type="Proteomes" id="UP001519343">
    <property type="component" value="Unassembled WGS sequence"/>
</dbReference>
<reference evidence="1 2" key="1">
    <citation type="submission" date="2021-03" db="EMBL/GenBank/DDBJ databases">
        <title>Genomic Encyclopedia of Type Strains, Phase IV (KMG-IV): sequencing the most valuable type-strain genomes for metagenomic binning, comparative biology and taxonomic classification.</title>
        <authorList>
            <person name="Goeker M."/>
        </authorList>
    </citation>
    <scope>NUCLEOTIDE SEQUENCE [LARGE SCALE GENOMIC DNA]</scope>
    <source>
        <strain evidence="1 2">DSM 24738</strain>
    </source>
</reference>
<evidence type="ECO:0000313" key="2">
    <source>
        <dbReference type="Proteomes" id="UP001519343"/>
    </source>
</evidence>